<comment type="similarity">
    <text evidence="4">Belongs to the MsrA Met sulfoxide reductase family.</text>
</comment>
<dbReference type="EMBL" id="PFAP01000013">
    <property type="protein sequence ID" value="PIR94206.1"/>
    <property type="molecule type" value="Genomic_DNA"/>
</dbReference>
<dbReference type="InterPro" id="IPR002569">
    <property type="entry name" value="Met_Sox_Rdtase_MsrA_dom"/>
</dbReference>
<comment type="caution">
    <text evidence="6">The sequence shown here is derived from an EMBL/GenBank/DDBJ whole genome shotgun (WGS) entry which is preliminary data.</text>
</comment>
<feature type="domain" description="Peptide methionine sulphoxide reductase MsrA" evidence="5">
    <location>
        <begin position="9"/>
        <end position="159"/>
    </location>
</feature>
<evidence type="ECO:0000259" key="5">
    <source>
        <dbReference type="Pfam" id="PF01625"/>
    </source>
</evidence>
<feature type="active site" evidence="4">
    <location>
        <position position="16"/>
    </location>
</feature>
<dbReference type="Pfam" id="PF01625">
    <property type="entry name" value="PMSR"/>
    <property type="match status" value="1"/>
</dbReference>
<name>A0A2H0V534_9BACT</name>
<dbReference type="AlphaFoldDB" id="A0A2H0V534"/>
<dbReference type="Gene3D" id="3.30.1060.10">
    <property type="entry name" value="Peptide methionine sulphoxide reductase MsrA"/>
    <property type="match status" value="1"/>
</dbReference>
<dbReference type="PANTHER" id="PTHR43774">
    <property type="entry name" value="PEPTIDE METHIONINE SULFOXIDE REDUCTASE"/>
    <property type="match status" value="1"/>
</dbReference>
<dbReference type="NCBIfam" id="TIGR00401">
    <property type="entry name" value="msrA"/>
    <property type="match status" value="1"/>
</dbReference>
<dbReference type="Proteomes" id="UP000229901">
    <property type="component" value="Unassembled WGS sequence"/>
</dbReference>
<evidence type="ECO:0000313" key="6">
    <source>
        <dbReference type="EMBL" id="PIR94206.1"/>
    </source>
</evidence>
<comment type="catalytic activity">
    <reaction evidence="3 4">
        <text>[thioredoxin]-disulfide + L-methionine + H2O = L-methionine (S)-S-oxide + [thioredoxin]-dithiol</text>
        <dbReference type="Rhea" id="RHEA:19993"/>
        <dbReference type="Rhea" id="RHEA-COMP:10698"/>
        <dbReference type="Rhea" id="RHEA-COMP:10700"/>
        <dbReference type="ChEBI" id="CHEBI:15377"/>
        <dbReference type="ChEBI" id="CHEBI:29950"/>
        <dbReference type="ChEBI" id="CHEBI:50058"/>
        <dbReference type="ChEBI" id="CHEBI:57844"/>
        <dbReference type="ChEBI" id="CHEBI:58772"/>
        <dbReference type="EC" id="1.8.4.11"/>
    </reaction>
</comment>
<protein>
    <recommendedName>
        <fullName evidence="4">Peptide methionine sulfoxide reductase MsrA</fullName>
        <shortName evidence="4">Protein-methionine-S-oxide reductase</shortName>
        <ecNumber evidence="4">1.8.4.11</ecNumber>
    </recommendedName>
    <alternativeName>
        <fullName evidence="4">Peptide-methionine (S)-S-oxide reductase</fullName>
        <shortName evidence="4">Peptide Met(O) reductase</shortName>
    </alternativeName>
</protein>
<evidence type="ECO:0000256" key="2">
    <source>
        <dbReference type="ARBA" id="ARBA00047806"/>
    </source>
</evidence>
<dbReference type="InterPro" id="IPR036509">
    <property type="entry name" value="Met_Sox_Rdtase_MsrA_sf"/>
</dbReference>
<dbReference type="EC" id="1.8.4.11" evidence="4"/>
<dbReference type="PANTHER" id="PTHR43774:SF1">
    <property type="entry name" value="PEPTIDE METHIONINE SULFOXIDE REDUCTASE MSRA 2"/>
    <property type="match status" value="1"/>
</dbReference>
<proteinExistence type="inferred from homology"/>
<dbReference type="GO" id="GO:0033744">
    <property type="term" value="F:L-methionine:thioredoxin-disulfide S-oxidoreductase activity"/>
    <property type="evidence" value="ECO:0007669"/>
    <property type="project" value="RHEA"/>
</dbReference>
<sequence length="183" mass="20978">MTKNKNLETIVFGGGCFWCTEAIFHLIKGVESVESGYAGGHVENPSYNHIHSGSSGHAEVIKVEFDPEKISLENLLRIFFQAHDPTVEDKQGSDIGPEYRSIILWTDGNQLSVIKPMLVEIRRELDKKIVTEVQALTKFYPAEKEHQNYFKENPNKPYCVLNISPKIRKLKKYLQDNDWLKTV</sequence>
<evidence type="ECO:0000313" key="7">
    <source>
        <dbReference type="Proteomes" id="UP000229901"/>
    </source>
</evidence>
<comment type="catalytic activity">
    <reaction evidence="2 4">
        <text>L-methionyl-[protein] + [thioredoxin]-disulfide + H2O = L-methionyl-(S)-S-oxide-[protein] + [thioredoxin]-dithiol</text>
        <dbReference type="Rhea" id="RHEA:14217"/>
        <dbReference type="Rhea" id="RHEA-COMP:10698"/>
        <dbReference type="Rhea" id="RHEA-COMP:10700"/>
        <dbReference type="Rhea" id="RHEA-COMP:12313"/>
        <dbReference type="Rhea" id="RHEA-COMP:12315"/>
        <dbReference type="ChEBI" id="CHEBI:15377"/>
        <dbReference type="ChEBI" id="CHEBI:16044"/>
        <dbReference type="ChEBI" id="CHEBI:29950"/>
        <dbReference type="ChEBI" id="CHEBI:44120"/>
        <dbReference type="ChEBI" id="CHEBI:50058"/>
        <dbReference type="EC" id="1.8.4.11"/>
    </reaction>
</comment>
<accession>A0A2H0V534</accession>
<reference evidence="7" key="1">
    <citation type="submission" date="2017-09" db="EMBL/GenBank/DDBJ databases">
        <title>Depth-based differentiation of microbial function through sediment-hosted aquifers and enrichment of novel symbionts in the deep terrestrial subsurface.</title>
        <authorList>
            <person name="Probst A.J."/>
            <person name="Ladd B."/>
            <person name="Jarett J.K."/>
            <person name="Geller-Mcgrath D.E."/>
            <person name="Sieber C.M.K."/>
            <person name="Emerson J.B."/>
            <person name="Anantharaman K."/>
            <person name="Thomas B.C."/>
            <person name="Malmstrom R."/>
            <person name="Stieglmeier M."/>
            <person name="Klingl A."/>
            <person name="Woyke T."/>
            <person name="Ryan C.M."/>
            <person name="Banfield J.F."/>
        </authorList>
    </citation>
    <scope>NUCLEOTIDE SEQUENCE [LARGE SCALE GENOMIC DNA]</scope>
</reference>
<organism evidence="6 7">
    <name type="scientific">Candidatus Falkowbacteria bacterium CG10_big_fil_rev_8_21_14_0_10_39_11</name>
    <dbReference type="NCBI Taxonomy" id="1974565"/>
    <lineage>
        <taxon>Bacteria</taxon>
        <taxon>Candidatus Falkowiibacteriota</taxon>
    </lineage>
</organism>
<evidence type="ECO:0000256" key="3">
    <source>
        <dbReference type="ARBA" id="ARBA00048782"/>
    </source>
</evidence>
<evidence type="ECO:0000256" key="4">
    <source>
        <dbReference type="HAMAP-Rule" id="MF_01401"/>
    </source>
</evidence>
<dbReference type="HAMAP" id="MF_01401">
    <property type="entry name" value="MsrA"/>
    <property type="match status" value="1"/>
</dbReference>
<evidence type="ECO:0000256" key="1">
    <source>
        <dbReference type="ARBA" id="ARBA00023002"/>
    </source>
</evidence>
<comment type="function">
    <text evidence="4">Has an important function as a repair enzyme for proteins that have been inactivated by oxidation. Catalyzes the reversible oxidation-reduction of methionine sulfoxide in proteins to methionine.</text>
</comment>
<dbReference type="GO" id="GO:0008113">
    <property type="term" value="F:peptide-methionine (S)-S-oxide reductase activity"/>
    <property type="evidence" value="ECO:0007669"/>
    <property type="project" value="UniProtKB-UniRule"/>
</dbReference>
<keyword evidence="1 4" id="KW-0560">Oxidoreductase</keyword>
<gene>
    <name evidence="4 6" type="primary">msrA</name>
    <name evidence="6" type="ORF">COT97_02475</name>
</gene>
<dbReference type="SUPFAM" id="SSF55068">
    <property type="entry name" value="Peptide methionine sulfoxide reductase"/>
    <property type="match status" value="1"/>
</dbReference>